<keyword evidence="3" id="KW-0804">Transcription</keyword>
<dbReference type="NCBIfam" id="NF008732">
    <property type="entry name" value="PRK11753.1"/>
    <property type="match status" value="1"/>
</dbReference>
<dbReference type="SUPFAM" id="SSF46785">
    <property type="entry name" value="Winged helix' DNA-binding domain"/>
    <property type="match status" value="1"/>
</dbReference>
<organism evidence="6 7">
    <name type="scientific">Methylogaea oryzae</name>
    <dbReference type="NCBI Taxonomy" id="1295382"/>
    <lineage>
        <taxon>Bacteria</taxon>
        <taxon>Pseudomonadati</taxon>
        <taxon>Pseudomonadota</taxon>
        <taxon>Gammaproteobacteria</taxon>
        <taxon>Methylococcales</taxon>
        <taxon>Methylococcaceae</taxon>
        <taxon>Methylogaea</taxon>
    </lineage>
</organism>
<dbReference type="InterPro" id="IPR036388">
    <property type="entry name" value="WH-like_DNA-bd_sf"/>
</dbReference>
<dbReference type="Gene3D" id="2.60.120.10">
    <property type="entry name" value="Jelly Rolls"/>
    <property type="match status" value="1"/>
</dbReference>
<evidence type="ECO:0000256" key="3">
    <source>
        <dbReference type="ARBA" id="ARBA00023163"/>
    </source>
</evidence>
<protein>
    <submittedName>
        <fullName evidence="6">Transcriptional regulator Crp</fullName>
    </submittedName>
</protein>
<dbReference type="InterPro" id="IPR036390">
    <property type="entry name" value="WH_DNA-bd_sf"/>
</dbReference>
<reference evidence="6" key="1">
    <citation type="submission" date="2019-06" db="EMBL/GenBank/DDBJ databases">
        <title>Complete genome sequence of Methylogaea oryzae strain JCM16910.</title>
        <authorList>
            <person name="Asakawa S."/>
        </authorList>
    </citation>
    <scope>NUCLEOTIDE SEQUENCE</scope>
    <source>
        <strain evidence="6">E10</strain>
    </source>
</reference>
<dbReference type="InterPro" id="IPR018335">
    <property type="entry name" value="Tscrpt_reg_HTH_Crp-type_CS"/>
</dbReference>
<keyword evidence="1" id="KW-0805">Transcription regulation</keyword>
<gene>
    <name evidence="6" type="ORF">MoryE10_34420</name>
</gene>
<dbReference type="Proteomes" id="UP000824988">
    <property type="component" value="Chromosome"/>
</dbReference>
<accession>A0A8D5AJV9</accession>
<evidence type="ECO:0000259" key="4">
    <source>
        <dbReference type="PROSITE" id="PS50042"/>
    </source>
</evidence>
<dbReference type="FunFam" id="1.10.10.10:FF:000006">
    <property type="entry name" value="cAMP-activated global transcriptional regulator CRP"/>
    <property type="match status" value="1"/>
</dbReference>
<dbReference type="SMART" id="SM00100">
    <property type="entry name" value="cNMP"/>
    <property type="match status" value="1"/>
</dbReference>
<dbReference type="SMART" id="SM00419">
    <property type="entry name" value="HTH_CRP"/>
    <property type="match status" value="1"/>
</dbReference>
<dbReference type="Pfam" id="PF00325">
    <property type="entry name" value="Crp"/>
    <property type="match status" value="1"/>
</dbReference>
<dbReference type="RefSeq" id="WP_054773890.1">
    <property type="nucleotide sequence ID" value="NZ_AP019782.1"/>
</dbReference>
<dbReference type="CDD" id="cd00092">
    <property type="entry name" value="HTH_CRP"/>
    <property type="match status" value="1"/>
</dbReference>
<dbReference type="AlphaFoldDB" id="A0A8D5AJV9"/>
<dbReference type="EMBL" id="AP019782">
    <property type="protein sequence ID" value="BBL72836.1"/>
    <property type="molecule type" value="Genomic_DNA"/>
</dbReference>
<proteinExistence type="predicted"/>
<evidence type="ECO:0000256" key="2">
    <source>
        <dbReference type="ARBA" id="ARBA00023125"/>
    </source>
</evidence>
<evidence type="ECO:0000259" key="5">
    <source>
        <dbReference type="PROSITE" id="PS51063"/>
    </source>
</evidence>
<dbReference type="PANTHER" id="PTHR24567">
    <property type="entry name" value="CRP FAMILY TRANSCRIPTIONAL REGULATORY PROTEIN"/>
    <property type="match status" value="1"/>
</dbReference>
<dbReference type="InterPro" id="IPR050397">
    <property type="entry name" value="Env_Response_Regulators"/>
</dbReference>
<evidence type="ECO:0000256" key="1">
    <source>
        <dbReference type="ARBA" id="ARBA00023015"/>
    </source>
</evidence>
<evidence type="ECO:0000313" key="7">
    <source>
        <dbReference type="Proteomes" id="UP000824988"/>
    </source>
</evidence>
<dbReference type="GO" id="GO:0003677">
    <property type="term" value="F:DNA binding"/>
    <property type="evidence" value="ECO:0007669"/>
    <property type="project" value="UniProtKB-KW"/>
</dbReference>
<keyword evidence="7" id="KW-1185">Reference proteome</keyword>
<dbReference type="GO" id="GO:0003700">
    <property type="term" value="F:DNA-binding transcription factor activity"/>
    <property type="evidence" value="ECO:0007669"/>
    <property type="project" value="InterPro"/>
</dbReference>
<dbReference type="InterPro" id="IPR012318">
    <property type="entry name" value="HTH_CRP"/>
</dbReference>
<sequence>MEDLVNAVATTHPDMAAFIHHCHLRRFPAKYTIIKPGDKGETFFYIVEGSVSVSMIDADGHELVLAYINKGEFVGEVGVFLGEMVRYVTVRTREPCQFAEISYQRFHQLIHTDLAPHATGVMFMMAKQLAGRLLTTNRKVGDLAFTDVTGRISHTLMDLCKQPDAMTHPEGMQIRITRQELGRIVGCSREMAGRVLKELQNQKLIDVKGKTIVVYGTR</sequence>
<dbReference type="PRINTS" id="PR00034">
    <property type="entry name" value="HTHCRP"/>
</dbReference>
<feature type="domain" description="Cyclic nucleotide-binding" evidence="4">
    <location>
        <begin position="25"/>
        <end position="110"/>
    </location>
</feature>
<dbReference type="PROSITE" id="PS00888">
    <property type="entry name" value="CNMP_BINDING_1"/>
    <property type="match status" value="1"/>
</dbReference>
<dbReference type="Pfam" id="PF00027">
    <property type="entry name" value="cNMP_binding"/>
    <property type="match status" value="1"/>
</dbReference>
<dbReference type="InterPro" id="IPR018488">
    <property type="entry name" value="cNMP-bd_CS"/>
</dbReference>
<dbReference type="PROSITE" id="PS51063">
    <property type="entry name" value="HTH_CRP_2"/>
    <property type="match status" value="1"/>
</dbReference>
<dbReference type="InterPro" id="IPR014710">
    <property type="entry name" value="RmlC-like_jellyroll"/>
</dbReference>
<dbReference type="KEGG" id="moz:MoryE10_34420"/>
<evidence type="ECO:0000313" key="6">
    <source>
        <dbReference type="EMBL" id="BBL72836.1"/>
    </source>
</evidence>
<feature type="domain" description="HTH crp-type" evidence="5">
    <location>
        <begin position="146"/>
        <end position="218"/>
    </location>
</feature>
<dbReference type="PROSITE" id="PS00042">
    <property type="entry name" value="HTH_CRP_1"/>
    <property type="match status" value="1"/>
</dbReference>
<dbReference type="InterPro" id="IPR018490">
    <property type="entry name" value="cNMP-bd_dom_sf"/>
</dbReference>
<dbReference type="GO" id="GO:0005829">
    <property type="term" value="C:cytosol"/>
    <property type="evidence" value="ECO:0007669"/>
    <property type="project" value="TreeGrafter"/>
</dbReference>
<keyword evidence="2" id="KW-0238">DNA-binding</keyword>
<dbReference type="PANTHER" id="PTHR24567:SF68">
    <property type="entry name" value="DNA-BINDING TRANSCRIPTIONAL DUAL REGULATOR CRP"/>
    <property type="match status" value="1"/>
</dbReference>
<dbReference type="SUPFAM" id="SSF51206">
    <property type="entry name" value="cAMP-binding domain-like"/>
    <property type="match status" value="1"/>
</dbReference>
<name>A0A8D5AJV9_9GAMM</name>
<dbReference type="CDD" id="cd00038">
    <property type="entry name" value="CAP_ED"/>
    <property type="match status" value="1"/>
</dbReference>
<dbReference type="PROSITE" id="PS50042">
    <property type="entry name" value="CNMP_BINDING_3"/>
    <property type="match status" value="1"/>
</dbReference>
<dbReference type="Gene3D" id="1.10.10.10">
    <property type="entry name" value="Winged helix-like DNA-binding domain superfamily/Winged helix DNA-binding domain"/>
    <property type="match status" value="1"/>
</dbReference>
<dbReference type="InterPro" id="IPR000595">
    <property type="entry name" value="cNMP-bd_dom"/>
</dbReference>